<dbReference type="EMBL" id="LN733457">
    <property type="protein sequence ID" value="CEP17005.1"/>
    <property type="molecule type" value="Genomic_DNA"/>
</dbReference>
<feature type="compositionally biased region" description="Polar residues" evidence="2">
    <location>
        <begin position="81"/>
        <end position="100"/>
    </location>
</feature>
<sequence length="1093" mass="121342">MDLNNESTKRLSFSSRATKIPQKLAQSTFFSLKPTASTLMSPNSSSSSSSSSSDRLSTRISHMLFRQRTTSGSFVREESRSSSQSLDYGYNNNSIDTGRNYPSRSLDIPAHEVGQIYNRGSPKSNLITTTTAAWDNNQTQSSTSLSPYSISSPDRTDFSYYYSNGNNMSPDTAKDEINLFSPLSHSNSSVSSFADSVLTHHMTPPLSPMLPMIIKYDTFSTPTSAKITTKDFADALVKRCTQLIELLSTVDIGNTTTNTTTTAATTATTDTSAATGDKEAIHAEEMDSSRVKEMEASLRREKEQLTSQTLILIDACDESLCLQEARQKLENDDSCVSLETMKAFLVEVYNICITCLSLHYGAPALSYNDSQGFRKELPKIDTIGHNAKYYQELKADQIDPTANWFRQYFVGKRYHTYIGNLKQDVQQIETNPANAKKSKSKINSYFKGDDTLANDSLGIISVIQERAKEFSGPGNAAAAILGSQYRIIIRSKVSQQARYVLHECMAKETQTKLERANEGIKLDKCVPSPDKRSRSFMSKNNAASALETNESINTLTSRMLRAAILTVLPNIDLRSFKELSADSTIMSGLEQNLLAYDEIHIPRHYKFGLLTIRDDQTTEEAWLSNTGLSDDLQDFLDIMGEKVELKNYKGYSAGLDTKSGESGDYAYTSKWNDFDIIFHVAPLMPSQKNDKQQVLRKKHIGNDIVCIIFLEGNQLFDPTAIRSQFLHVFIIIRPEIVNDRQCWRIEILTKGNVPEFGPSIPSPPLFYDEEVLREFLTVKLINAENAALKSDKFFIPNSKARLGLLSTHIQTGLKYTPSQGSKPNNTDRLIGNKSSPYLPNTKQQQPQQPLQQPQQQQKKPPRPKSVNNKSPTNSIGSTASSIILREAILDEEKKANPTMTSADIPPLPSSSRSTLMHDWTKGFTKGEKTIPRKTSQLNISSTPMSTTSSLQQMESVGESDDSGSHIKKGTVDSHMEFNDKKKTHRHVYNAEQDEMYVGKDINISTESFLSTEQLFSAAEIMVESSTNYSTLPSSTTEEENSPSPDDRFGMKTFPPGSTTSSPNLMLSATAPTTPTTTTTTTSKSNGHVSSLAW</sequence>
<feature type="compositionally biased region" description="Low complexity" evidence="2">
    <location>
        <begin position="842"/>
        <end position="858"/>
    </location>
</feature>
<reference evidence="4 5" key="1">
    <citation type="submission" date="2014-09" db="EMBL/GenBank/DDBJ databases">
        <authorList>
            <person name="Ellenberger Sabrina"/>
        </authorList>
    </citation>
    <scope>NUCLEOTIDE SEQUENCE [LARGE SCALE GENOMIC DNA]</scope>
    <source>
        <strain evidence="4 5">CBS 412.66</strain>
    </source>
</reference>
<protein>
    <recommendedName>
        <fullName evidence="3">Rap-GAP domain-containing protein</fullName>
    </recommendedName>
</protein>
<feature type="compositionally biased region" description="Polar residues" evidence="2">
    <location>
        <begin position="1082"/>
        <end position="1093"/>
    </location>
</feature>
<dbReference type="SUPFAM" id="SSF111347">
    <property type="entry name" value="Rap/Ran-GAP"/>
    <property type="match status" value="1"/>
</dbReference>
<keyword evidence="1" id="KW-0343">GTPase activation</keyword>
<dbReference type="PROSITE" id="PS50085">
    <property type="entry name" value="RAPGAP"/>
    <property type="match status" value="1"/>
</dbReference>
<evidence type="ECO:0000259" key="3">
    <source>
        <dbReference type="PROSITE" id="PS50085"/>
    </source>
</evidence>
<dbReference type="GO" id="GO:0005737">
    <property type="term" value="C:cytoplasm"/>
    <property type="evidence" value="ECO:0007669"/>
    <property type="project" value="TreeGrafter"/>
</dbReference>
<dbReference type="Pfam" id="PF02145">
    <property type="entry name" value="Rap_GAP"/>
    <property type="match status" value="1"/>
</dbReference>
<dbReference type="Gene3D" id="3.40.50.11210">
    <property type="entry name" value="Rap/Ran-GAP"/>
    <property type="match status" value="1"/>
</dbReference>
<dbReference type="AlphaFoldDB" id="A0A0B7NNA7"/>
<accession>A0A0B7NNA7</accession>
<keyword evidence="5" id="KW-1185">Reference proteome</keyword>
<dbReference type="GO" id="GO:0051056">
    <property type="term" value="P:regulation of small GTPase mediated signal transduction"/>
    <property type="evidence" value="ECO:0007669"/>
    <property type="project" value="InterPro"/>
</dbReference>
<feature type="region of interest" description="Disordered" evidence="2">
    <location>
        <begin position="68"/>
        <end position="100"/>
    </location>
</feature>
<gene>
    <name evidence="4" type="primary">PARPA_11291.1 scaffold 43311</name>
</gene>
<dbReference type="Proteomes" id="UP000054107">
    <property type="component" value="Unassembled WGS sequence"/>
</dbReference>
<proteinExistence type="predicted"/>
<dbReference type="GO" id="GO:0005096">
    <property type="term" value="F:GTPase activator activity"/>
    <property type="evidence" value="ECO:0007669"/>
    <property type="project" value="UniProtKB-KW"/>
</dbReference>
<evidence type="ECO:0000313" key="5">
    <source>
        <dbReference type="Proteomes" id="UP000054107"/>
    </source>
</evidence>
<feature type="domain" description="Rap-GAP" evidence="3">
    <location>
        <begin position="593"/>
        <end position="808"/>
    </location>
</feature>
<feature type="compositionally biased region" description="Low complexity" evidence="2">
    <location>
        <begin position="1068"/>
        <end position="1081"/>
    </location>
</feature>
<evidence type="ECO:0000313" key="4">
    <source>
        <dbReference type="EMBL" id="CEP17005.1"/>
    </source>
</evidence>
<dbReference type="InterPro" id="IPR035974">
    <property type="entry name" value="Rap/Ran-GAP_sf"/>
</dbReference>
<evidence type="ECO:0000256" key="1">
    <source>
        <dbReference type="ARBA" id="ARBA00022468"/>
    </source>
</evidence>
<dbReference type="PANTHER" id="PTHR15711:SF22">
    <property type="entry name" value="RAP-GAP DOMAIN-CONTAINING PROTEIN"/>
    <property type="match status" value="1"/>
</dbReference>
<dbReference type="InterPro" id="IPR000331">
    <property type="entry name" value="Rap/Ran_GAP_dom"/>
</dbReference>
<feature type="region of interest" description="Disordered" evidence="2">
    <location>
        <begin position="1027"/>
        <end position="1093"/>
    </location>
</feature>
<feature type="compositionally biased region" description="Polar residues" evidence="2">
    <location>
        <begin position="1055"/>
        <end position="1066"/>
    </location>
</feature>
<feature type="compositionally biased region" description="Polar residues" evidence="2">
    <location>
        <begin position="816"/>
        <end position="841"/>
    </location>
</feature>
<feature type="compositionally biased region" description="Polar residues" evidence="2">
    <location>
        <begin position="865"/>
        <end position="881"/>
    </location>
</feature>
<organism evidence="4 5">
    <name type="scientific">Parasitella parasitica</name>
    <dbReference type="NCBI Taxonomy" id="35722"/>
    <lineage>
        <taxon>Eukaryota</taxon>
        <taxon>Fungi</taxon>
        <taxon>Fungi incertae sedis</taxon>
        <taxon>Mucoromycota</taxon>
        <taxon>Mucoromycotina</taxon>
        <taxon>Mucoromycetes</taxon>
        <taxon>Mucorales</taxon>
        <taxon>Mucorineae</taxon>
        <taxon>Mucoraceae</taxon>
        <taxon>Parasitella</taxon>
    </lineage>
</organism>
<dbReference type="OrthoDB" id="2499658at2759"/>
<evidence type="ECO:0000256" key="2">
    <source>
        <dbReference type="SAM" id="MobiDB-lite"/>
    </source>
</evidence>
<dbReference type="PANTHER" id="PTHR15711">
    <property type="entry name" value="RAP GTPASE-ACTIVATING PROTEIN"/>
    <property type="match status" value="1"/>
</dbReference>
<dbReference type="InterPro" id="IPR050989">
    <property type="entry name" value="Rap1_Ran_GAP"/>
</dbReference>
<feature type="region of interest" description="Disordered" evidence="2">
    <location>
        <begin position="813"/>
        <end position="881"/>
    </location>
</feature>
<feature type="region of interest" description="Disordered" evidence="2">
    <location>
        <begin position="894"/>
        <end position="915"/>
    </location>
</feature>
<name>A0A0B7NNA7_9FUNG</name>
<dbReference type="STRING" id="35722.A0A0B7NNA7"/>